<dbReference type="Proteomes" id="UP001151760">
    <property type="component" value="Unassembled WGS sequence"/>
</dbReference>
<organism evidence="3 4">
    <name type="scientific">Tanacetum coccineum</name>
    <dbReference type="NCBI Taxonomy" id="301880"/>
    <lineage>
        <taxon>Eukaryota</taxon>
        <taxon>Viridiplantae</taxon>
        <taxon>Streptophyta</taxon>
        <taxon>Embryophyta</taxon>
        <taxon>Tracheophyta</taxon>
        <taxon>Spermatophyta</taxon>
        <taxon>Magnoliopsida</taxon>
        <taxon>eudicotyledons</taxon>
        <taxon>Gunneridae</taxon>
        <taxon>Pentapetalae</taxon>
        <taxon>asterids</taxon>
        <taxon>campanulids</taxon>
        <taxon>Asterales</taxon>
        <taxon>Asteraceae</taxon>
        <taxon>Asteroideae</taxon>
        <taxon>Anthemideae</taxon>
        <taxon>Anthemidinae</taxon>
        <taxon>Tanacetum</taxon>
    </lineage>
</organism>
<evidence type="ECO:0000313" key="3">
    <source>
        <dbReference type="EMBL" id="GJS59164.1"/>
    </source>
</evidence>
<dbReference type="PANTHER" id="PTHR14398">
    <property type="entry name" value="RNA RECOGNITION RRM/RNP DOMAIN"/>
    <property type="match status" value="1"/>
</dbReference>
<accession>A0ABQ4X1U1</accession>
<feature type="region of interest" description="Disordered" evidence="2">
    <location>
        <begin position="73"/>
        <end position="97"/>
    </location>
</feature>
<keyword evidence="1" id="KW-0694">RNA-binding</keyword>
<gene>
    <name evidence="3" type="ORF">Tco_0653948</name>
</gene>
<sequence length="116" mass="12734">MGAINIPSKKFGDVIAINIPSNSEQAIVKFSTTAEDKVVLLAPDAVMGNHFIKLWWDNRDNVQDTKTISGNNMSACPYGSTTSPVSHYIPDRNKREDDPRLISHKGLIAPSLLLIT</sequence>
<dbReference type="PANTHER" id="PTHR14398:SF0">
    <property type="entry name" value="ZINC FINGER PROTEIN SWM"/>
    <property type="match status" value="1"/>
</dbReference>
<reference evidence="3" key="1">
    <citation type="journal article" date="2022" name="Int. J. Mol. Sci.">
        <title>Draft Genome of Tanacetum Coccineum: Genomic Comparison of Closely Related Tanacetum-Family Plants.</title>
        <authorList>
            <person name="Yamashiro T."/>
            <person name="Shiraishi A."/>
            <person name="Nakayama K."/>
            <person name="Satake H."/>
        </authorList>
    </citation>
    <scope>NUCLEOTIDE SEQUENCE</scope>
</reference>
<dbReference type="InterPro" id="IPR045137">
    <property type="entry name" value="RBM26/27"/>
</dbReference>
<name>A0ABQ4X1U1_9ASTR</name>
<dbReference type="EMBL" id="BQNB010009130">
    <property type="protein sequence ID" value="GJS59164.1"/>
    <property type="molecule type" value="Genomic_DNA"/>
</dbReference>
<evidence type="ECO:0000256" key="2">
    <source>
        <dbReference type="SAM" id="MobiDB-lite"/>
    </source>
</evidence>
<evidence type="ECO:0000256" key="1">
    <source>
        <dbReference type="ARBA" id="ARBA00022884"/>
    </source>
</evidence>
<evidence type="ECO:0000313" key="4">
    <source>
        <dbReference type="Proteomes" id="UP001151760"/>
    </source>
</evidence>
<comment type="caution">
    <text evidence="3">The sequence shown here is derived from an EMBL/GenBank/DDBJ whole genome shotgun (WGS) entry which is preliminary data.</text>
</comment>
<keyword evidence="4" id="KW-1185">Reference proteome</keyword>
<proteinExistence type="predicted"/>
<protein>
    <submittedName>
        <fullName evidence="3">Uncharacterized protein</fullName>
    </submittedName>
</protein>
<reference evidence="3" key="2">
    <citation type="submission" date="2022-01" db="EMBL/GenBank/DDBJ databases">
        <authorList>
            <person name="Yamashiro T."/>
            <person name="Shiraishi A."/>
            <person name="Satake H."/>
            <person name="Nakayama K."/>
        </authorList>
    </citation>
    <scope>NUCLEOTIDE SEQUENCE</scope>
</reference>
<feature type="compositionally biased region" description="Polar residues" evidence="2">
    <location>
        <begin position="73"/>
        <end position="85"/>
    </location>
</feature>